<dbReference type="PROSITE" id="PS51160">
    <property type="entry name" value="ACYLPHOSPHATASE_3"/>
    <property type="match status" value="1"/>
</dbReference>
<dbReference type="Pfam" id="PF00708">
    <property type="entry name" value="Acylphosphatase"/>
    <property type="match status" value="1"/>
</dbReference>
<dbReference type="PANTHER" id="PTHR47268:SF4">
    <property type="entry name" value="ACYLPHOSPHATASE"/>
    <property type="match status" value="1"/>
</dbReference>
<name>A0A3A8FME6_9GAMM</name>
<dbReference type="PROSITE" id="PS00151">
    <property type="entry name" value="ACYLPHOSPHATASE_2"/>
    <property type="match status" value="1"/>
</dbReference>
<sequence>MNRKALKLCIHGQVQGVGYRRWFEQQAITLNLKGYVKNLSSGDVEAVIVGSELDVSKMLVLCESGPIRAVVTAIECTAIAFDEAEFTNFKMRR</sequence>
<evidence type="ECO:0000256" key="6">
    <source>
        <dbReference type="RuleBase" id="RU004168"/>
    </source>
</evidence>
<dbReference type="InterPro" id="IPR020456">
    <property type="entry name" value="Acylphosphatase"/>
</dbReference>
<dbReference type="Gene3D" id="3.30.70.100">
    <property type="match status" value="1"/>
</dbReference>
<protein>
    <recommendedName>
        <fullName evidence="3 5">acylphosphatase</fullName>
        <ecNumber evidence="2 5">3.6.1.7</ecNumber>
    </recommendedName>
</protein>
<keyword evidence="5" id="KW-0378">Hydrolase</keyword>
<gene>
    <name evidence="8" type="ORF">D7V64_16075</name>
</gene>
<evidence type="ECO:0000313" key="8">
    <source>
        <dbReference type="EMBL" id="RKG47912.1"/>
    </source>
</evidence>
<evidence type="ECO:0000256" key="4">
    <source>
        <dbReference type="ARBA" id="ARBA00047645"/>
    </source>
</evidence>
<dbReference type="SUPFAM" id="SSF54975">
    <property type="entry name" value="Acylphosphatase/BLUF domain-like"/>
    <property type="match status" value="1"/>
</dbReference>
<feature type="active site" evidence="5">
    <location>
        <position position="38"/>
    </location>
</feature>
<proteinExistence type="inferred from homology"/>
<dbReference type="RefSeq" id="WP_120368344.1">
    <property type="nucleotide sequence ID" value="NZ_RAXZ01000044.1"/>
</dbReference>
<dbReference type="InterPro" id="IPR036046">
    <property type="entry name" value="Acylphosphatase-like_dom_sf"/>
</dbReference>
<evidence type="ECO:0000313" key="9">
    <source>
        <dbReference type="Proteomes" id="UP000281084"/>
    </source>
</evidence>
<dbReference type="PANTHER" id="PTHR47268">
    <property type="entry name" value="ACYLPHOSPHATASE"/>
    <property type="match status" value="1"/>
</dbReference>
<dbReference type="EMBL" id="RAXZ01000044">
    <property type="protein sequence ID" value="RKG47912.1"/>
    <property type="molecule type" value="Genomic_DNA"/>
</dbReference>
<comment type="similarity">
    <text evidence="1 6">Belongs to the acylphosphatase family.</text>
</comment>
<dbReference type="AlphaFoldDB" id="A0A3A8FME6"/>
<dbReference type="EC" id="3.6.1.7" evidence="2 5"/>
<evidence type="ECO:0000256" key="1">
    <source>
        <dbReference type="ARBA" id="ARBA00005614"/>
    </source>
</evidence>
<dbReference type="GO" id="GO:0003998">
    <property type="term" value="F:acylphosphatase activity"/>
    <property type="evidence" value="ECO:0007669"/>
    <property type="project" value="UniProtKB-EC"/>
</dbReference>
<dbReference type="InterPro" id="IPR017968">
    <property type="entry name" value="Acylphosphatase_CS"/>
</dbReference>
<organism evidence="8 9">
    <name type="scientific">Acinetobacter cumulans</name>
    <dbReference type="NCBI Taxonomy" id="2136182"/>
    <lineage>
        <taxon>Bacteria</taxon>
        <taxon>Pseudomonadati</taxon>
        <taxon>Pseudomonadota</taxon>
        <taxon>Gammaproteobacteria</taxon>
        <taxon>Moraxellales</taxon>
        <taxon>Moraxellaceae</taxon>
        <taxon>Acinetobacter</taxon>
    </lineage>
</organism>
<dbReference type="InterPro" id="IPR001792">
    <property type="entry name" value="Acylphosphatase-like_dom"/>
</dbReference>
<feature type="domain" description="Acylphosphatase-like" evidence="7">
    <location>
        <begin position="5"/>
        <end position="93"/>
    </location>
</feature>
<comment type="catalytic activity">
    <reaction evidence="4 5">
        <text>an acyl phosphate + H2O = a carboxylate + phosphate + H(+)</text>
        <dbReference type="Rhea" id="RHEA:14965"/>
        <dbReference type="ChEBI" id="CHEBI:15377"/>
        <dbReference type="ChEBI" id="CHEBI:15378"/>
        <dbReference type="ChEBI" id="CHEBI:29067"/>
        <dbReference type="ChEBI" id="CHEBI:43474"/>
        <dbReference type="ChEBI" id="CHEBI:59918"/>
        <dbReference type="EC" id="3.6.1.7"/>
    </reaction>
</comment>
<evidence type="ECO:0000256" key="2">
    <source>
        <dbReference type="ARBA" id="ARBA00012150"/>
    </source>
</evidence>
<dbReference type="Proteomes" id="UP000281084">
    <property type="component" value="Unassembled WGS sequence"/>
</dbReference>
<evidence type="ECO:0000256" key="3">
    <source>
        <dbReference type="ARBA" id="ARBA00015991"/>
    </source>
</evidence>
<feature type="active site" evidence="5">
    <location>
        <position position="20"/>
    </location>
</feature>
<comment type="caution">
    <text evidence="8">The sequence shown here is derived from an EMBL/GenBank/DDBJ whole genome shotgun (WGS) entry which is preliminary data.</text>
</comment>
<accession>A0A3A8FME6</accession>
<evidence type="ECO:0000259" key="7">
    <source>
        <dbReference type="PROSITE" id="PS51160"/>
    </source>
</evidence>
<evidence type="ECO:0000256" key="5">
    <source>
        <dbReference type="PROSITE-ProRule" id="PRU00520"/>
    </source>
</evidence>
<reference evidence="8 9" key="1">
    <citation type="submission" date="2018-09" db="EMBL/GenBank/DDBJ databases">
        <title>The draft genome of Acinetobacter spp. strains.</title>
        <authorList>
            <person name="Qin J."/>
            <person name="Feng Y."/>
            <person name="Zong Z."/>
        </authorList>
    </citation>
    <scope>NUCLEOTIDE SEQUENCE [LARGE SCALE GENOMIC DNA]</scope>
    <source>
        <strain evidence="8 9">WCHAc060002</strain>
    </source>
</reference>